<reference evidence="2" key="1">
    <citation type="submission" date="2019-12" db="EMBL/GenBank/DDBJ databases">
        <title>An insight into the sialome of adult female Ixodes ricinus ticks feeding for 6 days.</title>
        <authorList>
            <person name="Perner J."/>
            <person name="Ribeiro J.M.C."/>
        </authorList>
    </citation>
    <scope>NUCLEOTIDE SEQUENCE</scope>
    <source>
        <strain evidence="2">Semi-engorged</strain>
        <tissue evidence="2">Salivary glands</tissue>
    </source>
</reference>
<dbReference type="GO" id="GO:0071897">
    <property type="term" value="P:DNA biosynthetic process"/>
    <property type="evidence" value="ECO:0007669"/>
    <property type="project" value="UniProtKB-ARBA"/>
</dbReference>
<dbReference type="EMBL" id="GIFC01017121">
    <property type="protein sequence ID" value="MXU99204.1"/>
    <property type="molecule type" value="Transcribed_RNA"/>
</dbReference>
<dbReference type="PANTHER" id="PTHR33332">
    <property type="entry name" value="REVERSE TRANSCRIPTASE DOMAIN-CONTAINING PROTEIN"/>
    <property type="match status" value="1"/>
</dbReference>
<organism evidence="2">
    <name type="scientific">Ixodes ricinus</name>
    <name type="common">Common tick</name>
    <name type="synonym">Acarus ricinus</name>
    <dbReference type="NCBI Taxonomy" id="34613"/>
    <lineage>
        <taxon>Eukaryota</taxon>
        <taxon>Metazoa</taxon>
        <taxon>Ecdysozoa</taxon>
        <taxon>Arthropoda</taxon>
        <taxon>Chelicerata</taxon>
        <taxon>Arachnida</taxon>
        <taxon>Acari</taxon>
        <taxon>Parasitiformes</taxon>
        <taxon>Ixodida</taxon>
        <taxon>Ixodoidea</taxon>
        <taxon>Ixodidae</taxon>
        <taxon>Ixodinae</taxon>
        <taxon>Ixodes</taxon>
    </lineage>
</organism>
<dbReference type="InterPro" id="IPR043502">
    <property type="entry name" value="DNA/RNA_pol_sf"/>
</dbReference>
<name>A0A6B0VBN4_IXORI</name>
<proteinExistence type="predicted"/>
<dbReference type="CDD" id="cd01650">
    <property type="entry name" value="RT_nLTR_like"/>
    <property type="match status" value="1"/>
</dbReference>
<sequence>MFVCNEHYADAPDIPAARPSKTRAGSLAQSKLDTVSFTTESLQEALSKIKHTHSCGPDGIAPTWFQRLCPLMLPTTFQILQGLFDSGTVPGTWQRALVTPLHKGKWKPMNELKHYRPVSITSIVCRTFERIVNGQLLNHLEKSGYLSDSQHGFRRGRSCESALATITHFISDHMDNRTMTDLIQLDLSNAFDTLDINLLLEKLTHAGIHGSLFTWISSFLRNRSQQVVYCGARSIERVISSGVPQGSVLAPTPFLVYVNDMPHNDKCILVQYADDTLIAATISSQFDARHLQNFLDEIERWISRQRLSLSTSMSSVIRFANCKKQTSPVYIVEGTPLPASDHLSILGVTCSQNLDFSAHIAGVIAKSRRTLGFITRVARPGGPAVLEALYTSLVLPSLEYCSAVWSPINNI</sequence>
<dbReference type="AlphaFoldDB" id="A0A6B0VBN4"/>
<accession>A0A6B0VBN4</accession>
<evidence type="ECO:0000313" key="2">
    <source>
        <dbReference type="EMBL" id="MXU99204.1"/>
    </source>
</evidence>
<protein>
    <recommendedName>
        <fullName evidence="1">Reverse transcriptase domain-containing protein</fullName>
    </recommendedName>
</protein>
<dbReference type="SUPFAM" id="SSF56672">
    <property type="entry name" value="DNA/RNA polymerases"/>
    <property type="match status" value="1"/>
</dbReference>
<evidence type="ECO:0000259" key="1">
    <source>
        <dbReference type="PROSITE" id="PS50878"/>
    </source>
</evidence>
<dbReference type="Pfam" id="PF00078">
    <property type="entry name" value="RVT_1"/>
    <property type="match status" value="1"/>
</dbReference>
<dbReference type="PROSITE" id="PS50878">
    <property type="entry name" value="RT_POL"/>
    <property type="match status" value="1"/>
</dbReference>
<dbReference type="InterPro" id="IPR000477">
    <property type="entry name" value="RT_dom"/>
</dbReference>
<feature type="domain" description="Reverse transcriptase" evidence="1">
    <location>
        <begin position="82"/>
        <end position="350"/>
    </location>
</feature>